<evidence type="ECO:0000256" key="1">
    <source>
        <dbReference type="ARBA" id="ARBA00009176"/>
    </source>
</evidence>
<comment type="similarity">
    <text evidence="1">Belongs to the IUNH family.</text>
</comment>
<dbReference type="Proteomes" id="UP000005226">
    <property type="component" value="Chromosome 20"/>
</dbReference>
<reference evidence="4 5" key="1">
    <citation type="journal article" date="2011" name="Genome Biol. Evol.">
        <title>Integration of the genetic map and genome assembly of fugu facilitates insights into distinct features of genome evolution in teleosts and mammals.</title>
        <authorList>
            <person name="Kai W."/>
            <person name="Kikuchi K."/>
            <person name="Tohari S."/>
            <person name="Chew A.K."/>
            <person name="Tay A."/>
            <person name="Fujiwara A."/>
            <person name="Hosoya S."/>
            <person name="Suetake H."/>
            <person name="Naruse K."/>
            <person name="Brenner S."/>
            <person name="Suzuki Y."/>
            <person name="Venkatesh B."/>
        </authorList>
    </citation>
    <scope>NUCLEOTIDE SEQUENCE [LARGE SCALE GENOMIC DNA]</scope>
</reference>
<organism evidence="4 5">
    <name type="scientific">Takifugu rubripes</name>
    <name type="common">Japanese pufferfish</name>
    <name type="synonym">Fugu rubripes</name>
    <dbReference type="NCBI Taxonomy" id="31033"/>
    <lineage>
        <taxon>Eukaryota</taxon>
        <taxon>Metazoa</taxon>
        <taxon>Chordata</taxon>
        <taxon>Craniata</taxon>
        <taxon>Vertebrata</taxon>
        <taxon>Euteleostomi</taxon>
        <taxon>Actinopterygii</taxon>
        <taxon>Neopterygii</taxon>
        <taxon>Teleostei</taxon>
        <taxon>Neoteleostei</taxon>
        <taxon>Acanthomorphata</taxon>
        <taxon>Eupercaria</taxon>
        <taxon>Tetraodontiformes</taxon>
        <taxon>Tetradontoidea</taxon>
        <taxon>Tetraodontidae</taxon>
        <taxon>Takifugu</taxon>
    </lineage>
</organism>
<accession>A0A674NXS8</accession>
<evidence type="ECO:0000259" key="3">
    <source>
        <dbReference type="Pfam" id="PF01156"/>
    </source>
</evidence>
<dbReference type="SUPFAM" id="SSF53590">
    <property type="entry name" value="Nucleoside hydrolase"/>
    <property type="match status" value="1"/>
</dbReference>
<reference evidence="4" key="3">
    <citation type="submission" date="2025-09" db="UniProtKB">
        <authorList>
            <consortium name="Ensembl"/>
        </authorList>
    </citation>
    <scope>IDENTIFICATION</scope>
</reference>
<sequence>MELHIFTLSNFLLYFPCVILIHLLCFMIKKFRVTVPNLLILQTTMSKKQVIIDTDCGIDDAQAILMALAAPNVELLAVTCVFGNTAVENVCQNVLRVLSVCEREGIPVFQGCAGPLVGANNLCTDHFGGDGLGDVLEDRDPRWKEKIQKENAVNAMIRLVTEHQNQVSLVALGPLSNLALAVRLDPCFPQKLKELFIMGGNMEGIGNVTLCAEFNFAMDPESAYVVLEEFLCPTYVASWEYSCRNSLTWEFFEELMGQDEPAAAFMKKITSKCWAYSKEAMRNKRDVYFSPGFVSYDAYAMAACVDSSVVTETIRCPVRVELQGSISRGMMALDRTNELKKSHSVHILTKCDVEKFARLLLASVQQPQKK</sequence>
<keyword evidence="2" id="KW-1133">Transmembrane helix</keyword>
<feature type="domain" description="Inosine/uridine-preferring nucleoside hydrolase" evidence="3">
    <location>
        <begin position="50"/>
        <end position="357"/>
    </location>
</feature>
<evidence type="ECO:0000313" key="5">
    <source>
        <dbReference type="Proteomes" id="UP000005226"/>
    </source>
</evidence>
<proteinExistence type="inferred from homology"/>
<dbReference type="Ensembl" id="ENSTRUT00000070808.1">
    <property type="protein sequence ID" value="ENSTRUP00000078449.1"/>
    <property type="gene ID" value="ENSTRUG00000006027.3"/>
</dbReference>
<gene>
    <name evidence="4" type="primary">si:ch211-201h21.5</name>
</gene>
<dbReference type="GO" id="GO:0016799">
    <property type="term" value="F:hydrolase activity, hydrolyzing N-glycosyl compounds"/>
    <property type="evidence" value="ECO:0007669"/>
    <property type="project" value="InterPro"/>
</dbReference>
<dbReference type="InterPro" id="IPR001910">
    <property type="entry name" value="Inosine/uridine_hydrolase_dom"/>
</dbReference>
<dbReference type="Pfam" id="PF01156">
    <property type="entry name" value="IU_nuc_hydro"/>
    <property type="match status" value="1"/>
</dbReference>
<evidence type="ECO:0000313" key="4">
    <source>
        <dbReference type="Ensembl" id="ENSTRUP00000078449.1"/>
    </source>
</evidence>
<dbReference type="InterPro" id="IPR052775">
    <property type="entry name" value="IUN_hydrolase"/>
</dbReference>
<evidence type="ECO:0000256" key="2">
    <source>
        <dbReference type="SAM" id="Phobius"/>
    </source>
</evidence>
<dbReference type="InterPro" id="IPR036452">
    <property type="entry name" value="Ribo_hydro-like"/>
</dbReference>
<dbReference type="AlphaFoldDB" id="A0A674NXS8"/>
<dbReference type="PANTHER" id="PTHR46190">
    <property type="entry name" value="SI:CH211-201H21.5-RELATED"/>
    <property type="match status" value="1"/>
</dbReference>
<keyword evidence="5" id="KW-1185">Reference proteome</keyword>
<feature type="transmembrane region" description="Helical" evidence="2">
    <location>
        <begin position="6"/>
        <end position="28"/>
    </location>
</feature>
<keyword evidence="2" id="KW-0472">Membrane</keyword>
<dbReference type="FunCoup" id="A0A674NXS8">
    <property type="interactions" value="121"/>
</dbReference>
<name>A0A674NXS8_TAKRU</name>
<dbReference type="CDD" id="cd02649">
    <property type="entry name" value="nuc_hydro_CeIAG"/>
    <property type="match status" value="1"/>
</dbReference>
<dbReference type="InParanoid" id="A0A674NXS8"/>
<dbReference type="OMA" id="MIVPTWG"/>
<dbReference type="Gene3D" id="3.90.245.10">
    <property type="entry name" value="Ribonucleoside hydrolase-like"/>
    <property type="match status" value="1"/>
</dbReference>
<dbReference type="GeneTree" id="ENSGT00940000166460"/>
<protein>
    <submittedName>
        <fullName evidence="4">Si:ch211-201h21.5</fullName>
    </submittedName>
</protein>
<dbReference type="PANTHER" id="PTHR46190:SF1">
    <property type="entry name" value="SI:CH211-201H21.5"/>
    <property type="match status" value="1"/>
</dbReference>
<reference evidence="4" key="2">
    <citation type="submission" date="2025-08" db="UniProtKB">
        <authorList>
            <consortium name="Ensembl"/>
        </authorList>
    </citation>
    <scope>IDENTIFICATION</scope>
</reference>
<keyword evidence="2" id="KW-0812">Transmembrane</keyword>